<organism evidence="1 2">
    <name type="scientific">Desulfomarina profundi</name>
    <dbReference type="NCBI Taxonomy" id="2772557"/>
    <lineage>
        <taxon>Bacteria</taxon>
        <taxon>Pseudomonadati</taxon>
        <taxon>Thermodesulfobacteriota</taxon>
        <taxon>Desulfobulbia</taxon>
        <taxon>Desulfobulbales</taxon>
        <taxon>Desulfobulbaceae</taxon>
        <taxon>Desulfomarina</taxon>
    </lineage>
</organism>
<keyword evidence="2" id="KW-1185">Reference proteome</keyword>
<name>A0A8D5FS02_9BACT</name>
<sequence length="58" mass="6708">MVEFKNDFQPVRERLLKKGIVAGLELGRYYPEMAGQYLFCATEVVRKEIIDTVVSEVQ</sequence>
<protein>
    <submittedName>
        <fullName evidence="1">Uncharacterized protein</fullName>
    </submittedName>
</protein>
<reference evidence="1" key="1">
    <citation type="submission" date="2020-09" db="EMBL/GenBank/DDBJ databases">
        <title>Desulfogranum mesoprofundum gen. nov., sp. nov., a novel mesophilic, sulfate-reducing chemolithoautotroph isolated from a deep-sea hydrothermal vent chimney in the Suiyo Seamount.</title>
        <authorList>
            <person name="Hashimoto Y."/>
            <person name="Nakagawa S."/>
        </authorList>
    </citation>
    <scope>NUCLEOTIDE SEQUENCE</scope>
    <source>
        <strain evidence="1">KT2</strain>
    </source>
</reference>
<accession>A0A8D5FS02</accession>
<proteinExistence type="predicted"/>
<gene>
    <name evidence="1" type="ORF">DGMP_39620</name>
</gene>
<dbReference type="EMBL" id="AP024086">
    <property type="protein sequence ID" value="BCL63269.1"/>
    <property type="molecule type" value="Genomic_DNA"/>
</dbReference>
<dbReference type="AlphaFoldDB" id="A0A8D5FS02"/>
<evidence type="ECO:0000313" key="2">
    <source>
        <dbReference type="Proteomes" id="UP000826725"/>
    </source>
</evidence>
<evidence type="ECO:0000313" key="1">
    <source>
        <dbReference type="EMBL" id="BCL63269.1"/>
    </source>
</evidence>
<dbReference type="KEGG" id="dbk:DGMP_39620"/>
<dbReference type="Proteomes" id="UP000826725">
    <property type="component" value="Chromosome"/>
</dbReference>